<evidence type="ECO:0000313" key="2">
    <source>
        <dbReference type="EMBL" id="CRK95996.1"/>
    </source>
</evidence>
<dbReference type="EMBL" id="CVRI01000043">
    <property type="protein sequence ID" value="CRK95996.1"/>
    <property type="molecule type" value="Genomic_DNA"/>
</dbReference>
<accession>A0A1J1I8V0</accession>
<feature type="domain" description="VWFC" evidence="1">
    <location>
        <begin position="122"/>
        <end position="189"/>
    </location>
</feature>
<dbReference type="GO" id="GO:0032281">
    <property type="term" value="C:AMPA glutamate receptor complex"/>
    <property type="evidence" value="ECO:0007669"/>
    <property type="project" value="TreeGrafter"/>
</dbReference>
<protein>
    <submittedName>
        <fullName evidence="2">CLUMA_CG009436, isoform A</fullName>
    </submittedName>
</protein>
<dbReference type="GO" id="GO:0005615">
    <property type="term" value="C:extracellular space"/>
    <property type="evidence" value="ECO:0007669"/>
    <property type="project" value="TreeGrafter"/>
</dbReference>
<dbReference type="Gene3D" id="6.20.200.20">
    <property type="match status" value="2"/>
</dbReference>
<gene>
    <name evidence="2" type="ORF">CLUMA_CG009436</name>
</gene>
<dbReference type="PANTHER" id="PTHR46252">
    <property type="entry name" value="BRORIN FAMILY MEMBER"/>
    <property type="match status" value="1"/>
</dbReference>
<organism evidence="2 3">
    <name type="scientific">Clunio marinus</name>
    <dbReference type="NCBI Taxonomy" id="568069"/>
    <lineage>
        <taxon>Eukaryota</taxon>
        <taxon>Metazoa</taxon>
        <taxon>Ecdysozoa</taxon>
        <taxon>Arthropoda</taxon>
        <taxon>Hexapoda</taxon>
        <taxon>Insecta</taxon>
        <taxon>Pterygota</taxon>
        <taxon>Neoptera</taxon>
        <taxon>Endopterygota</taxon>
        <taxon>Diptera</taxon>
        <taxon>Nematocera</taxon>
        <taxon>Chironomoidea</taxon>
        <taxon>Chironomidae</taxon>
        <taxon>Clunio</taxon>
    </lineage>
</organism>
<proteinExistence type="predicted"/>
<feature type="domain" description="VWFC" evidence="1">
    <location>
        <begin position="53"/>
        <end position="121"/>
    </location>
</feature>
<dbReference type="GO" id="GO:0030514">
    <property type="term" value="P:negative regulation of BMP signaling pathway"/>
    <property type="evidence" value="ECO:0007669"/>
    <property type="project" value="TreeGrafter"/>
</dbReference>
<dbReference type="InterPro" id="IPR042979">
    <property type="entry name" value="VWC2/VWC2L"/>
</dbReference>
<name>A0A1J1I8V0_9DIPT</name>
<evidence type="ECO:0000259" key="1">
    <source>
        <dbReference type="PROSITE" id="PS50184"/>
    </source>
</evidence>
<dbReference type="GO" id="GO:0045202">
    <property type="term" value="C:synapse"/>
    <property type="evidence" value="ECO:0007669"/>
    <property type="project" value="UniProtKB-SubCell"/>
</dbReference>
<dbReference type="OrthoDB" id="6132182at2759"/>
<evidence type="ECO:0000313" key="3">
    <source>
        <dbReference type="Proteomes" id="UP000183832"/>
    </source>
</evidence>
<sequence length="263" mass="29064">MFFASLSSVSSKLKCVKKDEGCFENGVFYPNGASVPNDNVCLECCPEILYCGCRYGDKVYKIGEEIPNGNPCETCTCHSIDKEVFWGEIACSYTTCPLPPPGCEYGDSKPGECCPEISFCGCRIDGKMYEFGEEIIDDDPCETCVCEQGDEIIETQSLCRRIECPIQEPGCVYRDRYPDECCPELLYCGCKIDGKVYDIGEVIPSENPCEFCDCVLDGTYEATSICETMECRPPPPGCEDIQTPPDVCCLNYDEIGCKTDSAI</sequence>
<dbReference type="PROSITE" id="PS50184">
    <property type="entry name" value="VWFC_2"/>
    <property type="match status" value="2"/>
</dbReference>
<dbReference type="Pfam" id="PF23334">
    <property type="entry name" value="VWC2L_2nd"/>
    <property type="match status" value="3"/>
</dbReference>
<reference evidence="2 3" key="1">
    <citation type="submission" date="2015-04" db="EMBL/GenBank/DDBJ databases">
        <authorList>
            <person name="Syromyatnikov M.Y."/>
            <person name="Popov V.N."/>
        </authorList>
    </citation>
    <scope>NUCLEOTIDE SEQUENCE [LARGE SCALE GENOMIC DNA]</scope>
</reference>
<dbReference type="SMART" id="SM00214">
    <property type="entry name" value="VWC"/>
    <property type="match status" value="2"/>
</dbReference>
<dbReference type="AlphaFoldDB" id="A0A1J1I8V0"/>
<dbReference type="PANTHER" id="PTHR46252:SF3">
    <property type="entry name" value="KIELIN_CHORDIN-LIKE PROTEIN"/>
    <property type="match status" value="1"/>
</dbReference>
<dbReference type="InterPro" id="IPR001007">
    <property type="entry name" value="VWF_dom"/>
</dbReference>
<dbReference type="Proteomes" id="UP000183832">
    <property type="component" value="Unassembled WGS sequence"/>
</dbReference>
<dbReference type="SUPFAM" id="SSF57603">
    <property type="entry name" value="FnI-like domain"/>
    <property type="match status" value="3"/>
</dbReference>
<keyword evidence="3" id="KW-1185">Reference proteome</keyword>